<evidence type="ECO:0000256" key="3">
    <source>
        <dbReference type="ARBA" id="ARBA00022827"/>
    </source>
</evidence>
<organism evidence="7 8">
    <name type="scientific">Ruania alba</name>
    <dbReference type="NCBI Taxonomy" id="648782"/>
    <lineage>
        <taxon>Bacteria</taxon>
        <taxon>Bacillati</taxon>
        <taxon>Actinomycetota</taxon>
        <taxon>Actinomycetes</taxon>
        <taxon>Micrococcales</taxon>
        <taxon>Ruaniaceae</taxon>
        <taxon>Ruania</taxon>
    </lineage>
</organism>
<keyword evidence="4" id="KW-0560">Oxidoreductase</keyword>
<sequence>MSLVLIGAGLAAATAVTQLREAGDSRPVTIVGDEGELPYERPGLSKGVLLGAEPMDSVFVHDAAWYAEHDVRMILDDAAVTLDIAAGTVGLTSGDVLDYDDVILATGATARRPPIPGVDLPGVHTLRRIPDSRALRQSWGPGRSVVVVGGGWIGLETAAAARLAGADVTVLEAGDVPLHAALGPTLGEHFAALHRSHGVDVRTGVLVTAIEGDGAVSAVRVGEETIPADVVVLGVGAAPNVALAEHAGLAVDDGIVVDDQLRAAPHVYAIGDVATTEHASGGRIRVEHWDNAIRQGRLAAQVLRGEDAHYDWSPYFFTDQYDLGMEYVGRSAPEDEVTFRGDPASGEFLAFWTREDVLTAAMNVNIWDVSDDLRSLLGRTIAPDRLADPGVGLTEL</sequence>
<evidence type="ECO:0000256" key="2">
    <source>
        <dbReference type="ARBA" id="ARBA00022630"/>
    </source>
</evidence>
<dbReference type="Pfam" id="PF07992">
    <property type="entry name" value="Pyr_redox_2"/>
    <property type="match status" value="1"/>
</dbReference>
<comment type="cofactor">
    <cofactor evidence="1">
        <name>FAD</name>
        <dbReference type="ChEBI" id="CHEBI:57692"/>
    </cofactor>
</comment>
<evidence type="ECO:0000313" key="8">
    <source>
        <dbReference type="Proteomes" id="UP000199220"/>
    </source>
</evidence>
<dbReference type="Proteomes" id="UP000199220">
    <property type="component" value="Unassembled WGS sequence"/>
</dbReference>
<dbReference type="PRINTS" id="PR00368">
    <property type="entry name" value="FADPNR"/>
</dbReference>
<keyword evidence="7" id="KW-0223">Dioxygenase</keyword>
<dbReference type="Pfam" id="PF14759">
    <property type="entry name" value="Reductase_C"/>
    <property type="match status" value="1"/>
</dbReference>
<proteinExistence type="predicted"/>
<evidence type="ECO:0000259" key="6">
    <source>
        <dbReference type="Pfam" id="PF14759"/>
    </source>
</evidence>
<dbReference type="OrthoDB" id="1145at2"/>
<feature type="domain" description="FAD/NAD(P)-binding" evidence="5">
    <location>
        <begin position="2"/>
        <end position="296"/>
    </location>
</feature>
<dbReference type="AlphaFoldDB" id="A0A1H5MQP7"/>
<name>A0A1H5MQP7_9MICO</name>
<evidence type="ECO:0000256" key="1">
    <source>
        <dbReference type="ARBA" id="ARBA00001974"/>
    </source>
</evidence>
<dbReference type="PANTHER" id="PTHR43557">
    <property type="entry name" value="APOPTOSIS-INDUCING FACTOR 1"/>
    <property type="match status" value="1"/>
</dbReference>
<dbReference type="PANTHER" id="PTHR43557:SF2">
    <property type="entry name" value="RIESKE DOMAIN-CONTAINING PROTEIN-RELATED"/>
    <property type="match status" value="1"/>
</dbReference>
<dbReference type="EMBL" id="FNTX01000002">
    <property type="protein sequence ID" value="SEE91616.1"/>
    <property type="molecule type" value="Genomic_DNA"/>
</dbReference>
<dbReference type="GO" id="GO:0016651">
    <property type="term" value="F:oxidoreductase activity, acting on NAD(P)H"/>
    <property type="evidence" value="ECO:0007669"/>
    <property type="project" value="TreeGrafter"/>
</dbReference>
<dbReference type="InterPro" id="IPR028202">
    <property type="entry name" value="Reductase_C"/>
</dbReference>
<dbReference type="InterPro" id="IPR036188">
    <property type="entry name" value="FAD/NAD-bd_sf"/>
</dbReference>
<dbReference type="InterPro" id="IPR016156">
    <property type="entry name" value="FAD/NAD-linked_Rdtase_dimer_sf"/>
</dbReference>
<dbReference type="SUPFAM" id="SSF55424">
    <property type="entry name" value="FAD/NAD-linked reductases, dimerisation (C-terminal) domain"/>
    <property type="match status" value="1"/>
</dbReference>
<dbReference type="PRINTS" id="PR00411">
    <property type="entry name" value="PNDRDTASEI"/>
</dbReference>
<evidence type="ECO:0000313" key="7">
    <source>
        <dbReference type="EMBL" id="SEE91616.1"/>
    </source>
</evidence>
<keyword evidence="8" id="KW-1185">Reference proteome</keyword>
<dbReference type="Gene3D" id="3.50.50.60">
    <property type="entry name" value="FAD/NAD(P)-binding domain"/>
    <property type="match status" value="2"/>
</dbReference>
<evidence type="ECO:0000256" key="4">
    <source>
        <dbReference type="ARBA" id="ARBA00023002"/>
    </source>
</evidence>
<dbReference type="RefSeq" id="WP_089774334.1">
    <property type="nucleotide sequence ID" value="NZ_FNTX01000002.1"/>
</dbReference>
<evidence type="ECO:0000259" key="5">
    <source>
        <dbReference type="Pfam" id="PF07992"/>
    </source>
</evidence>
<feature type="domain" description="Reductase C-terminal" evidence="6">
    <location>
        <begin position="315"/>
        <end position="395"/>
    </location>
</feature>
<dbReference type="Gene3D" id="3.30.390.30">
    <property type="match status" value="1"/>
</dbReference>
<reference evidence="8" key="1">
    <citation type="submission" date="2016-10" db="EMBL/GenBank/DDBJ databases">
        <authorList>
            <person name="Varghese N."/>
            <person name="Submissions S."/>
        </authorList>
    </citation>
    <scope>NUCLEOTIDE SEQUENCE [LARGE SCALE GENOMIC DNA]</scope>
    <source>
        <strain evidence="8">DSM 21368</strain>
    </source>
</reference>
<dbReference type="SUPFAM" id="SSF51905">
    <property type="entry name" value="FAD/NAD(P)-binding domain"/>
    <property type="match status" value="2"/>
</dbReference>
<protein>
    <submittedName>
        <fullName evidence="7">3-phenylpropionate/trans-cinnamate dioxygenase ferredoxin reductase subunit</fullName>
    </submittedName>
</protein>
<keyword evidence="2" id="KW-0285">Flavoprotein</keyword>
<dbReference type="InterPro" id="IPR023753">
    <property type="entry name" value="FAD/NAD-binding_dom"/>
</dbReference>
<gene>
    <name evidence="7" type="ORF">SAMN04488554_3564</name>
</gene>
<dbReference type="GO" id="GO:0005737">
    <property type="term" value="C:cytoplasm"/>
    <property type="evidence" value="ECO:0007669"/>
    <property type="project" value="TreeGrafter"/>
</dbReference>
<dbReference type="STRING" id="648782.SAMN04488554_3564"/>
<dbReference type="InterPro" id="IPR050446">
    <property type="entry name" value="FAD-oxidoreductase/Apoptosis"/>
</dbReference>
<dbReference type="GO" id="GO:0051213">
    <property type="term" value="F:dioxygenase activity"/>
    <property type="evidence" value="ECO:0007669"/>
    <property type="project" value="UniProtKB-KW"/>
</dbReference>
<keyword evidence="3" id="KW-0274">FAD</keyword>
<accession>A0A1H5MQP7</accession>